<dbReference type="InterPro" id="IPR044643">
    <property type="entry name" value="TrpF_fam"/>
</dbReference>
<evidence type="ECO:0000256" key="8">
    <source>
        <dbReference type="ARBA" id="ARBA00023235"/>
    </source>
</evidence>
<gene>
    <name evidence="9" type="primary">trpF</name>
    <name evidence="11" type="ORF">AAAT34_10645</name>
</gene>
<dbReference type="EMBL" id="JBBNFP010000051">
    <property type="protein sequence ID" value="MEQ2487494.1"/>
    <property type="molecule type" value="Genomic_DNA"/>
</dbReference>
<dbReference type="InterPro" id="IPR001240">
    <property type="entry name" value="PRAI_dom"/>
</dbReference>
<reference evidence="11 12" key="1">
    <citation type="submission" date="2024-04" db="EMBL/GenBank/DDBJ databases">
        <title>Human intestinal bacterial collection.</title>
        <authorList>
            <person name="Pauvert C."/>
            <person name="Hitch T.C.A."/>
            <person name="Clavel T."/>
        </authorList>
    </citation>
    <scope>NUCLEOTIDE SEQUENCE [LARGE SCALE GENOMIC DNA]</scope>
    <source>
        <strain evidence="11 12">CLA-AA-H145</strain>
    </source>
</reference>
<evidence type="ECO:0000256" key="7">
    <source>
        <dbReference type="ARBA" id="ARBA00023141"/>
    </source>
</evidence>
<dbReference type="Gene3D" id="3.20.20.70">
    <property type="entry name" value="Aldolase class I"/>
    <property type="match status" value="1"/>
</dbReference>
<evidence type="ECO:0000256" key="2">
    <source>
        <dbReference type="ARBA" id="ARBA00004664"/>
    </source>
</evidence>
<evidence type="ECO:0000256" key="6">
    <source>
        <dbReference type="ARBA" id="ARBA00022822"/>
    </source>
</evidence>
<sequence length="233" mass="26205">MLIKVCGMRDADNIQQVAQLDIDLMGFVFYPQSPRFVKMISSNAGLIPDYSEERLRNANANKQASIASAKEPQRVGVFVDEMPQTIVTRIYNHRLQYVQLHGEESPTMIDNLKRTLIPDIAPNIKVIKALSVASKEDVARYKDYEGLVDLFLFDTRCPTMGGSGKLFDWDVLGAYNGHTPFLLSGGIGPDDAERVRQFDHPMLAGIDLNSRFETEPGRKDVDLLRTFIQQVRG</sequence>
<dbReference type="PANTHER" id="PTHR42894:SF1">
    <property type="entry name" value="N-(5'-PHOSPHORIBOSYL)ANTHRANILATE ISOMERASE"/>
    <property type="match status" value="1"/>
</dbReference>
<keyword evidence="5 9" id="KW-0028">Amino-acid biosynthesis</keyword>
<dbReference type="InterPro" id="IPR013785">
    <property type="entry name" value="Aldolase_TIM"/>
</dbReference>
<evidence type="ECO:0000259" key="10">
    <source>
        <dbReference type="Pfam" id="PF00697"/>
    </source>
</evidence>
<dbReference type="GO" id="GO:0016853">
    <property type="term" value="F:isomerase activity"/>
    <property type="evidence" value="ECO:0007669"/>
    <property type="project" value="UniProtKB-KW"/>
</dbReference>
<dbReference type="SUPFAM" id="SSF51366">
    <property type="entry name" value="Ribulose-phoshate binding barrel"/>
    <property type="match status" value="1"/>
</dbReference>
<keyword evidence="12" id="KW-1185">Reference proteome</keyword>
<evidence type="ECO:0000256" key="4">
    <source>
        <dbReference type="ARBA" id="ARBA00022272"/>
    </source>
</evidence>
<dbReference type="Proteomes" id="UP001487296">
    <property type="component" value="Unassembled WGS sequence"/>
</dbReference>
<comment type="catalytic activity">
    <reaction evidence="1 9">
        <text>N-(5-phospho-beta-D-ribosyl)anthranilate = 1-(2-carboxyphenylamino)-1-deoxy-D-ribulose 5-phosphate</text>
        <dbReference type="Rhea" id="RHEA:21540"/>
        <dbReference type="ChEBI" id="CHEBI:18277"/>
        <dbReference type="ChEBI" id="CHEBI:58613"/>
        <dbReference type="EC" id="5.3.1.24"/>
    </reaction>
</comment>
<keyword evidence="7 9" id="KW-0057">Aromatic amino acid biosynthesis</keyword>
<name>A0ABV1FSV9_9BACT</name>
<dbReference type="RefSeq" id="WP_215760584.1">
    <property type="nucleotide sequence ID" value="NZ_JAHKBE010000053.1"/>
</dbReference>
<dbReference type="Pfam" id="PF00697">
    <property type="entry name" value="PRAI"/>
    <property type="match status" value="1"/>
</dbReference>
<organism evidence="11 12">
    <name type="scientific">Hallella faecis</name>
    <dbReference type="NCBI Taxonomy" id="2841596"/>
    <lineage>
        <taxon>Bacteria</taxon>
        <taxon>Pseudomonadati</taxon>
        <taxon>Bacteroidota</taxon>
        <taxon>Bacteroidia</taxon>
        <taxon>Bacteroidales</taxon>
        <taxon>Prevotellaceae</taxon>
        <taxon>Hallella</taxon>
    </lineage>
</organism>
<evidence type="ECO:0000256" key="9">
    <source>
        <dbReference type="HAMAP-Rule" id="MF_00135"/>
    </source>
</evidence>
<evidence type="ECO:0000256" key="5">
    <source>
        <dbReference type="ARBA" id="ARBA00022605"/>
    </source>
</evidence>
<evidence type="ECO:0000313" key="12">
    <source>
        <dbReference type="Proteomes" id="UP001487296"/>
    </source>
</evidence>
<dbReference type="HAMAP" id="MF_00135">
    <property type="entry name" value="PRAI"/>
    <property type="match status" value="1"/>
</dbReference>
<feature type="domain" description="N-(5'phosphoribosyl) anthranilate isomerase (PRAI)" evidence="10">
    <location>
        <begin position="56"/>
        <end position="230"/>
    </location>
</feature>
<comment type="caution">
    <text evidence="11">The sequence shown here is derived from an EMBL/GenBank/DDBJ whole genome shotgun (WGS) entry which is preliminary data.</text>
</comment>
<dbReference type="InterPro" id="IPR011060">
    <property type="entry name" value="RibuloseP-bd_barrel"/>
</dbReference>
<dbReference type="CDD" id="cd00405">
    <property type="entry name" value="PRAI"/>
    <property type="match status" value="1"/>
</dbReference>
<accession>A0ABV1FSV9</accession>
<keyword evidence="6 9" id="KW-0822">Tryptophan biosynthesis</keyword>
<comment type="pathway">
    <text evidence="2 9">Amino-acid biosynthesis; L-tryptophan biosynthesis; L-tryptophan from chorismate: step 3/5.</text>
</comment>
<evidence type="ECO:0000313" key="11">
    <source>
        <dbReference type="EMBL" id="MEQ2487494.1"/>
    </source>
</evidence>
<dbReference type="EC" id="5.3.1.24" evidence="3 9"/>
<protein>
    <recommendedName>
        <fullName evidence="4 9">N-(5'-phosphoribosyl)anthranilate isomerase</fullName>
        <shortName evidence="9">PRAI</shortName>
        <ecNumber evidence="3 9">5.3.1.24</ecNumber>
    </recommendedName>
</protein>
<proteinExistence type="inferred from homology"/>
<comment type="similarity">
    <text evidence="9">Belongs to the TrpF family.</text>
</comment>
<keyword evidence="8 9" id="KW-0413">Isomerase</keyword>
<evidence type="ECO:0000256" key="3">
    <source>
        <dbReference type="ARBA" id="ARBA00012572"/>
    </source>
</evidence>
<evidence type="ECO:0000256" key="1">
    <source>
        <dbReference type="ARBA" id="ARBA00001164"/>
    </source>
</evidence>
<dbReference type="PANTHER" id="PTHR42894">
    <property type="entry name" value="N-(5'-PHOSPHORIBOSYL)ANTHRANILATE ISOMERASE"/>
    <property type="match status" value="1"/>
</dbReference>